<comment type="caution">
    <text evidence="2">The sequence shown here is derived from an EMBL/GenBank/DDBJ whole genome shotgun (WGS) entry which is preliminary data.</text>
</comment>
<protein>
    <submittedName>
        <fullName evidence="2">Uncharacterized protein</fullName>
    </submittedName>
</protein>
<dbReference type="RefSeq" id="WP_197009578.1">
    <property type="nucleotide sequence ID" value="NZ_BAABES010000025.1"/>
</dbReference>
<evidence type="ECO:0000313" key="3">
    <source>
        <dbReference type="Proteomes" id="UP000614047"/>
    </source>
</evidence>
<dbReference type="Pfam" id="PF17240">
    <property type="entry name" value="DUF5313"/>
    <property type="match status" value="1"/>
</dbReference>
<evidence type="ECO:0000313" key="2">
    <source>
        <dbReference type="EMBL" id="MBG6086599.1"/>
    </source>
</evidence>
<reference evidence="2" key="1">
    <citation type="submission" date="2020-11" db="EMBL/GenBank/DDBJ databases">
        <title>Sequencing the genomes of 1000 actinobacteria strains.</title>
        <authorList>
            <person name="Klenk H.-P."/>
        </authorList>
    </citation>
    <scope>NUCLEOTIDE SEQUENCE</scope>
    <source>
        <strain evidence="2">DSM 43175</strain>
    </source>
</reference>
<name>A0A931GNP2_9ACTN</name>
<keyword evidence="1" id="KW-0812">Transmembrane</keyword>
<keyword evidence="1" id="KW-1133">Transmembrane helix</keyword>
<sequence length="104" mass="11867">MTRSPGDPGPLRWARYTLGFRLPEENRDWVRHDLTDAGWRGRILVRHLALMIPICAVLALLPASWGIRVLLVALVLGSSTFTVLISANELRRARLRQHRLIPPR</sequence>
<evidence type="ECO:0000256" key="1">
    <source>
        <dbReference type="SAM" id="Phobius"/>
    </source>
</evidence>
<organism evidence="2 3">
    <name type="scientific">Actinomadura viridis</name>
    <dbReference type="NCBI Taxonomy" id="58110"/>
    <lineage>
        <taxon>Bacteria</taxon>
        <taxon>Bacillati</taxon>
        <taxon>Actinomycetota</taxon>
        <taxon>Actinomycetes</taxon>
        <taxon>Streptosporangiales</taxon>
        <taxon>Thermomonosporaceae</taxon>
        <taxon>Actinomadura</taxon>
    </lineage>
</organism>
<accession>A0A931GNP2</accession>
<proteinExistence type="predicted"/>
<gene>
    <name evidence="2" type="ORF">IW256_000712</name>
</gene>
<keyword evidence="3" id="KW-1185">Reference proteome</keyword>
<dbReference type="Proteomes" id="UP000614047">
    <property type="component" value="Unassembled WGS sequence"/>
</dbReference>
<dbReference type="AlphaFoldDB" id="A0A931GNP2"/>
<feature type="transmembrane region" description="Helical" evidence="1">
    <location>
        <begin position="43"/>
        <end position="61"/>
    </location>
</feature>
<dbReference type="InterPro" id="IPR035197">
    <property type="entry name" value="DUF5313"/>
</dbReference>
<feature type="transmembrane region" description="Helical" evidence="1">
    <location>
        <begin position="67"/>
        <end position="87"/>
    </location>
</feature>
<dbReference type="EMBL" id="JADOUA010000001">
    <property type="protein sequence ID" value="MBG6086599.1"/>
    <property type="molecule type" value="Genomic_DNA"/>
</dbReference>
<keyword evidence="1" id="KW-0472">Membrane</keyword>